<dbReference type="Gene3D" id="3.10.580.10">
    <property type="entry name" value="CBS-domain"/>
    <property type="match status" value="1"/>
</dbReference>
<dbReference type="SMART" id="SM00116">
    <property type="entry name" value="CBS"/>
    <property type="match status" value="1"/>
</dbReference>
<comment type="cofactor">
    <cofactor evidence="1 11">
        <name>pyridoxal 5'-phosphate</name>
        <dbReference type="ChEBI" id="CHEBI:597326"/>
    </cofactor>
</comment>
<comment type="pathway">
    <text evidence="2">Amino-acid biosynthesis; L-cysteine biosynthesis; L-cysteine from L-homocysteine and L-serine: step 1/2.</text>
</comment>
<keyword evidence="11" id="KW-0198">Cysteine biosynthesis</keyword>
<evidence type="ECO:0000256" key="9">
    <source>
        <dbReference type="ARBA" id="ARBA00047490"/>
    </source>
</evidence>
<dbReference type="GO" id="GO:0005737">
    <property type="term" value="C:cytoplasm"/>
    <property type="evidence" value="ECO:0007669"/>
    <property type="project" value="InterPro"/>
</dbReference>
<evidence type="ECO:0000313" key="13">
    <source>
        <dbReference type="EMBL" id="KAJ2005925.1"/>
    </source>
</evidence>
<dbReference type="InterPro" id="IPR046342">
    <property type="entry name" value="CBS_dom_sf"/>
</dbReference>
<evidence type="ECO:0000313" key="14">
    <source>
        <dbReference type="Proteomes" id="UP001150907"/>
    </source>
</evidence>
<evidence type="ECO:0000256" key="11">
    <source>
        <dbReference type="RuleBase" id="RU361204"/>
    </source>
</evidence>
<dbReference type="GO" id="GO:0004122">
    <property type="term" value="F:cystathionine beta-synthase activity"/>
    <property type="evidence" value="ECO:0007669"/>
    <property type="project" value="UniProtKB-UniRule"/>
</dbReference>
<dbReference type="SUPFAM" id="SSF54631">
    <property type="entry name" value="CBS-domain pair"/>
    <property type="match status" value="1"/>
</dbReference>
<keyword evidence="7 11" id="KW-0456">Lyase</keyword>
<evidence type="ECO:0000256" key="4">
    <source>
        <dbReference type="ARBA" id="ARBA00012041"/>
    </source>
</evidence>
<dbReference type="GO" id="GO:0019343">
    <property type="term" value="P:cysteine biosynthetic process via cystathionine"/>
    <property type="evidence" value="ECO:0007669"/>
    <property type="project" value="UniProtKB-UniRule"/>
</dbReference>
<dbReference type="InterPro" id="IPR005857">
    <property type="entry name" value="Cysta_beta_synth"/>
</dbReference>
<name>A0A9W8BFL8_9FUNG</name>
<comment type="similarity">
    <text evidence="3 11">Belongs to the cysteine synthase/cystathionine beta-synthase family.</text>
</comment>
<evidence type="ECO:0000256" key="6">
    <source>
        <dbReference type="ARBA" id="ARBA00023122"/>
    </source>
</evidence>
<dbReference type="Proteomes" id="UP001150907">
    <property type="component" value="Unassembled WGS sequence"/>
</dbReference>
<dbReference type="InterPro" id="IPR001216">
    <property type="entry name" value="P-phosphate_BS"/>
</dbReference>
<protein>
    <recommendedName>
        <fullName evidence="8 11">Cystathionine beta-synthase</fullName>
        <ecNumber evidence="4 11">4.2.1.22</ecNumber>
    </recommendedName>
</protein>
<evidence type="ECO:0000259" key="12">
    <source>
        <dbReference type="PROSITE" id="PS51371"/>
    </source>
</evidence>
<dbReference type="InterPro" id="IPR050214">
    <property type="entry name" value="Cys_Synth/Cystath_Beta-Synth"/>
</dbReference>
<dbReference type="NCBIfam" id="TIGR01137">
    <property type="entry name" value="cysta_beta"/>
    <property type="match status" value="1"/>
</dbReference>
<dbReference type="EC" id="4.2.1.22" evidence="4 11"/>
<dbReference type="InterPro" id="IPR036052">
    <property type="entry name" value="TrpB-like_PALP_sf"/>
</dbReference>
<gene>
    <name evidence="13" type="primary">CYS4</name>
    <name evidence="13" type="ORF">H4R26_001680</name>
</gene>
<dbReference type="PROSITE" id="PS51371">
    <property type="entry name" value="CBS"/>
    <property type="match status" value="1"/>
</dbReference>
<dbReference type="EMBL" id="JANBQF010000080">
    <property type="protein sequence ID" value="KAJ2005925.1"/>
    <property type="molecule type" value="Genomic_DNA"/>
</dbReference>
<dbReference type="AlphaFoldDB" id="A0A9W8BFL8"/>
<dbReference type="PANTHER" id="PTHR10314">
    <property type="entry name" value="CYSTATHIONINE BETA-SYNTHASE"/>
    <property type="match status" value="1"/>
</dbReference>
<evidence type="ECO:0000256" key="1">
    <source>
        <dbReference type="ARBA" id="ARBA00001933"/>
    </source>
</evidence>
<dbReference type="Pfam" id="PF00571">
    <property type="entry name" value="CBS"/>
    <property type="match status" value="1"/>
</dbReference>
<sequence length="509" mass="56148">MNDREMYCSCDAAPGNQPHRHRELQPEPPILNNILDHIGNTPLVRLDRIAKAEGLQCELLAKCEYFNAGGSVKDRIAHRILEEAEADGLIKPGFTIIEATSGNTGIGLALSCAVKGYKCIITLPEKMSQEKVDILRALGAQIIRTPTEAAWDSPQSHISVAKRLHEEIPNSIILGQYTSPYNPVAHYDGTAEEILRACNDQLDMLVVAAGTGGTLTGIARKIKERCPECIIVGVDPVGSILAQPESLNQQSSGMYFVEGIGYDFIPDTLDRSMVDHWIKITDNPSFAMARRLIREEGLLCGGSSGGAVWAAVEAARSLGRGKRVVTILPDSVRNYMTRFLNDGWMERHGFLDRDEELRKQSERNERWHGACVKDLNLKSAVVIEMNTPVLEAVELMKTNGFDQLPVISARGILRGIVTLGNVLSRVTTGRVTSDAKVSDVMFRFQTSSSKKFREITPETPLAELDHFFENNIAGIVTIRLSIDDDRVAFMPVHVITAVDLLTYLISTKN</sequence>
<proteinExistence type="inferred from homology"/>
<reference evidence="13" key="1">
    <citation type="submission" date="2022-07" db="EMBL/GenBank/DDBJ databases">
        <title>Phylogenomic reconstructions and comparative analyses of Kickxellomycotina fungi.</title>
        <authorList>
            <person name="Reynolds N.K."/>
            <person name="Stajich J.E."/>
            <person name="Barry K."/>
            <person name="Grigoriev I.V."/>
            <person name="Crous P."/>
            <person name="Smith M.E."/>
        </authorList>
    </citation>
    <scope>NUCLEOTIDE SEQUENCE</scope>
    <source>
        <strain evidence="13">IMI 214461</strain>
    </source>
</reference>
<dbReference type="GO" id="GO:0006535">
    <property type="term" value="P:cysteine biosynthetic process from serine"/>
    <property type="evidence" value="ECO:0007669"/>
    <property type="project" value="UniProtKB-UniRule"/>
</dbReference>
<dbReference type="PROSITE" id="PS00901">
    <property type="entry name" value="CYS_SYNTHASE"/>
    <property type="match status" value="1"/>
</dbReference>
<dbReference type="Gene3D" id="3.40.50.1100">
    <property type="match status" value="2"/>
</dbReference>
<evidence type="ECO:0000256" key="8">
    <source>
        <dbReference type="ARBA" id="ARBA00026192"/>
    </source>
</evidence>
<feature type="domain" description="CBS" evidence="12">
    <location>
        <begin position="376"/>
        <end position="433"/>
    </location>
</feature>
<keyword evidence="11" id="KW-0028">Amino-acid biosynthesis</keyword>
<comment type="catalytic activity">
    <reaction evidence="9 11">
        <text>L-homocysteine + L-serine = L,L-cystathionine + H2O</text>
        <dbReference type="Rhea" id="RHEA:10112"/>
        <dbReference type="ChEBI" id="CHEBI:15377"/>
        <dbReference type="ChEBI" id="CHEBI:33384"/>
        <dbReference type="ChEBI" id="CHEBI:58161"/>
        <dbReference type="ChEBI" id="CHEBI:58199"/>
        <dbReference type="EC" id="4.2.1.22"/>
    </reaction>
</comment>
<dbReference type="InterPro" id="IPR000644">
    <property type="entry name" value="CBS_dom"/>
</dbReference>
<dbReference type="FunFam" id="3.40.50.1100:FF:000003">
    <property type="entry name" value="Cystathionine beta-synthase"/>
    <property type="match status" value="1"/>
</dbReference>
<dbReference type="InterPro" id="IPR001926">
    <property type="entry name" value="TrpB-like_PALP"/>
</dbReference>
<evidence type="ECO:0000256" key="5">
    <source>
        <dbReference type="ARBA" id="ARBA00022898"/>
    </source>
</evidence>
<accession>A0A9W8BFL8</accession>
<dbReference type="Pfam" id="PF00291">
    <property type="entry name" value="PALP"/>
    <property type="match status" value="1"/>
</dbReference>
<keyword evidence="14" id="KW-1185">Reference proteome</keyword>
<evidence type="ECO:0000256" key="3">
    <source>
        <dbReference type="ARBA" id="ARBA00007103"/>
    </source>
</evidence>
<dbReference type="SUPFAM" id="SSF53686">
    <property type="entry name" value="Tryptophan synthase beta subunit-like PLP-dependent enzymes"/>
    <property type="match status" value="1"/>
</dbReference>
<keyword evidence="6 10" id="KW-0129">CBS domain</keyword>
<evidence type="ECO:0000256" key="7">
    <source>
        <dbReference type="ARBA" id="ARBA00023239"/>
    </source>
</evidence>
<dbReference type="OrthoDB" id="728at2759"/>
<dbReference type="FunFam" id="3.40.50.1100:FF:000118">
    <property type="entry name" value="Related to CYS4-cystathionine beta-synthase"/>
    <property type="match status" value="1"/>
</dbReference>
<organism evidence="13 14">
    <name type="scientific">Coemansia thaxteri</name>
    <dbReference type="NCBI Taxonomy" id="2663907"/>
    <lineage>
        <taxon>Eukaryota</taxon>
        <taxon>Fungi</taxon>
        <taxon>Fungi incertae sedis</taxon>
        <taxon>Zoopagomycota</taxon>
        <taxon>Kickxellomycotina</taxon>
        <taxon>Kickxellomycetes</taxon>
        <taxon>Kickxellales</taxon>
        <taxon>Kickxellaceae</taxon>
        <taxon>Coemansia</taxon>
    </lineage>
</organism>
<evidence type="ECO:0000256" key="2">
    <source>
        <dbReference type="ARBA" id="ARBA00005003"/>
    </source>
</evidence>
<dbReference type="CDD" id="cd01561">
    <property type="entry name" value="CBS_like"/>
    <property type="match status" value="1"/>
</dbReference>
<comment type="caution">
    <text evidence="13">The sequence shown here is derived from an EMBL/GenBank/DDBJ whole genome shotgun (WGS) entry which is preliminary data.</text>
</comment>
<evidence type="ECO:0000256" key="10">
    <source>
        <dbReference type="PROSITE-ProRule" id="PRU00703"/>
    </source>
</evidence>
<keyword evidence="5 11" id="KW-0663">Pyridoxal phosphate</keyword>